<evidence type="ECO:0000313" key="3">
    <source>
        <dbReference type="Proteomes" id="UP001605036"/>
    </source>
</evidence>
<feature type="compositionally biased region" description="Basic and acidic residues" evidence="1">
    <location>
        <begin position="58"/>
        <end position="67"/>
    </location>
</feature>
<protein>
    <submittedName>
        <fullName evidence="2">Uncharacterized protein</fullName>
    </submittedName>
</protein>
<gene>
    <name evidence="2" type="ORF">R1flu_026593</name>
</gene>
<dbReference type="EMBL" id="JBHFFA010000008">
    <property type="protein sequence ID" value="KAL2608020.1"/>
    <property type="molecule type" value="Genomic_DNA"/>
</dbReference>
<proteinExistence type="predicted"/>
<feature type="compositionally biased region" description="Polar residues" evidence="1">
    <location>
        <begin position="47"/>
        <end position="57"/>
    </location>
</feature>
<name>A0ABD1XGW7_9MARC</name>
<organism evidence="2 3">
    <name type="scientific">Riccia fluitans</name>
    <dbReference type="NCBI Taxonomy" id="41844"/>
    <lineage>
        <taxon>Eukaryota</taxon>
        <taxon>Viridiplantae</taxon>
        <taxon>Streptophyta</taxon>
        <taxon>Embryophyta</taxon>
        <taxon>Marchantiophyta</taxon>
        <taxon>Marchantiopsida</taxon>
        <taxon>Marchantiidae</taxon>
        <taxon>Marchantiales</taxon>
        <taxon>Ricciaceae</taxon>
        <taxon>Riccia</taxon>
    </lineage>
</organism>
<sequence>MMASLLGTCGRVGLVTVSLGYVTARMTAAIAYTTSRKTDLPAFGASGSDQAGPNSNESCEKNRHEAPAEWGMGTALQTALR</sequence>
<keyword evidence="3" id="KW-1185">Reference proteome</keyword>
<dbReference type="AlphaFoldDB" id="A0ABD1XGW7"/>
<evidence type="ECO:0000313" key="2">
    <source>
        <dbReference type="EMBL" id="KAL2608020.1"/>
    </source>
</evidence>
<feature type="region of interest" description="Disordered" evidence="1">
    <location>
        <begin position="41"/>
        <end position="81"/>
    </location>
</feature>
<accession>A0ABD1XGW7</accession>
<reference evidence="2 3" key="1">
    <citation type="submission" date="2024-09" db="EMBL/GenBank/DDBJ databases">
        <title>Chromosome-scale assembly of Riccia fluitans.</title>
        <authorList>
            <person name="Paukszto L."/>
            <person name="Sawicki J."/>
            <person name="Karawczyk K."/>
            <person name="Piernik-Szablinska J."/>
            <person name="Szczecinska M."/>
            <person name="Mazdziarz M."/>
        </authorList>
    </citation>
    <scope>NUCLEOTIDE SEQUENCE [LARGE SCALE GENOMIC DNA]</scope>
    <source>
        <strain evidence="2">Rf_01</strain>
        <tissue evidence="2">Aerial parts of the thallus</tissue>
    </source>
</reference>
<comment type="caution">
    <text evidence="2">The sequence shown here is derived from an EMBL/GenBank/DDBJ whole genome shotgun (WGS) entry which is preliminary data.</text>
</comment>
<dbReference type="Proteomes" id="UP001605036">
    <property type="component" value="Unassembled WGS sequence"/>
</dbReference>
<evidence type="ECO:0000256" key="1">
    <source>
        <dbReference type="SAM" id="MobiDB-lite"/>
    </source>
</evidence>